<keyword evidence="2" id="KW-0472">Membrane</keyword>
<feature type="transmembrane region" description="Helical" evidence="2">
    <location>
        <begin position="106"/>
        <end position="128"/>
    </location>
</feature>
<keyword evidence="4" id="KW-1185">Reference proteome</keyword>
<accession>A0ABU8MCG5</accession>
<dbReference type="RefSeq" id="WP_337706128.1">
    <property type="nucleotide sequence ID" value="NZ_JBBEGM010000013.1"/>
</dbReference>
<sequence length="271" mass="29247">MAEEPRPGARPASEVTYEAVTPERDIDGTIRRAARYFRPGRRSGDGGAGKGSSAPGQFWNMPRPLGHAASTVTFASVASPLLAGFSIAAIVSLAGRAERGIRGDLAIMFFALAIACLVFALQAGLAAASRHVPVTERLAAYPEKARDPERVHEIRSEQWRDEDIASHYRLLTRHSYNAGIQAFLAGLLCVAVPGPGEWNVPRIAALVVVAGAMGLELVQQIHRPRVLAAFLAPSEDDLTQGYVPFRRRQVPPLDPDVVDRVRRGWSEGGEA</sequence>
<dbReference type="EMBL" id="JBBEGM010000013">
    <property type="protein sequence ID" value="MEJ2864762.1"/>
    <property type="molecule type" value="Genomic_DNA"/>
</dbReference>
<dbReference type="Proteomes" id="UP001369736">
    <property type="component" value="Unassembled WGS sequence"/>
</dbReference>
<evidence type="ECO:0000256" key="2">
    <source>
        <dbReference type="SAM" id="Phobius"/>
    </source>
</evidence>
<gene>
    <name evidence="3" type="ORF">WCD58_26635</name>
</gene>
<keyword evidence="2" id="KW-1133">Transmembrane helix</keyword>
<comment type="caution">
    <text evidence="3">The sequence shown here is derived from an EMBL/GenBank/DDBJ whole genome shotgun (WGS) entry which is preliminary data.</text>
</comment>
<evidence type="ECO:0000313" key="4">
    <source>
        <dbReference type="Proteomes" id="UP001369736"/>
    </source>
</evidence>
<feature type="region of interest" description="Disordered" evidence="1">
    <location>
        <begin position="38"/>
        <end position="57"/>
    </location>
</feature>
<feature type="transmembrane region" description="Helical" evidence="2">
    <location>
        <begin position="71"/>
        <end position="94"/>
    </location>
</feature>
<name>A0ABU8MCG5_9PSEU</name>
<evidence type="ECO:0000313" key="3">
    <source>
        <dbReference type="EMBL" id="MEJ2864762.1"/>
    </source>
</evidence>
<organism evidence="3 4">
    <name type="scientific">Actinomycetospora flava</name>
    <dbReference type="NCBI Taxonomy" id="3129232"/>
    <lineage>
        <taxon>Bacteria</taxon>
        <taxon>Bacillati</taxon>
        <taxon>Actinomycetota</taxon>
        <taxon>Actinomycetes</taxon>
        <taxon>Pseudonocardiales</taxon>
        <taxon>Pseudonocardiaceae</taxon>
        <taxon>Actinomycetospora</taxon>
    </lineage>
</organism>
<evidence type="ECO:0000256" key="1">
    <source>
        <dbReference type="SAM" id="MobiDB-lite"/>
    </source>
</evidence>
<protein>
    <submittedName>
        <fullName evidence="3">Uncharacterized protein</fullName>
    </submittedName>
</protein>
<reference evidence="3 4" key="1">
    <citation type="submission" date="2024-03" db="EMBL/GenBank/DDBJ databases">
        <title>Actinomycetospora sp. OC33-EN07, a novel actinomycete isolated from wild orchid (Aerides multiflora).</title>
        <authorList>
            <person name="Suriyachadkun C."/>
        </authorList>
    </citation>
    <scope>NUCLEOTIDE SEQUENCE [LARGE SCALE GENOMIC DNA]</scope>
    <source>
        <strain evidence="3 4">OC33-EN07</strain>
    </source>
</reference>
<proteinExistence type="predicted"/>
<keyword evidence="2" id="KW-0812">Transmembrane</keyword>